<name>A0A7C1JJC6_9CHLR</name>
<comment type="caution">
    <text evidence="2">The sequence shown here is derived from an EMBL/GenBank/DDBJ whole genome shotgun (WGS) entry which is preliminary data.</text>
</comment>
<keyword evidence="1" id="KW-0812">Transmembrane</keyword>
<accession>A0A7C1JJC6</accession>
<proteinExistence type="predicted"/>
<feature type="transmembrane region" description="Helical" evidence="1">
    <location>
        <begin position="88"/>
        <end position="106"/>
    </location>
</feature>
<organism evidence="2">
    <name type="scientific">Caldilinea aerophila</name>
    <dbReference type="NCBI Taxonomy" id="133453"/>
    <lineage>
        <taxon>Bacteria</taxon>
        <taxon>Bacillati</taxon>
        <taxon>Chloroflexota</taxon>
        <taxon>Caldilineae</taxon>
        <taxon>Caldilineales</taxon>
        <taxon>Caldilineaceae</taxon>
        <taxon>Caldilinea</taxon>
    </lineage>
</organism>
<evidence type="ECO:0000313" key="2">
    <source>
        <dbReference type="EMBL" id="HDX31006.1"/>
    </source>
</evidence>
<keyword evidence="1" id="KW-0472">Membrane</keyword>
<protein>
    <submittedName>
        <fullName evidence="2">Uncharacterized protein</fullName>
    </submittedName>
</protein>
<keyword evidence="1" id="KW-1133">Transmembrane helix</keyword>
<feature type="transmembrane region" description="Helical" evidence="1">
    <location>
        <begin position="160"/>
        <end position="182"/>
    </location>
</feature>
<dbReference type="AlphaFoldDB" id="A0A7C1JJC6"/>
<gene>
    <name evidence="2" type="ORF">ENQ20_05865</name>
</gene>
<sequence>MLDLLCTLSRSLEKIATGRLALLSTVLFFVFLGGVLPAQAAVTAAVGGTAKTPDTTFFYTAEELYRIAGELGEAGRSHYIRSRFTFDVIWPLVYLTFLVTTIGWLAQRSFDASSRWRLLNLLPVAAALFDLLENSATSLVMARYPAMTPVVAELAGLFTLLKWMFVFASFVALIVALFIAGIRRFSAQRLQ</sequence>
<evidence type="ECO:0000256" key="1">
    <source>
        <dbReference type="SAM" id="Phobius"/>
    </source>
</evidence>
<feature type="transmembrane region" description="Helical" evidence="1">
    <location>
        <begin position="118"/>
        <end position="140"/>
    </location>
</feature>
<dbReference type="EMBL" id="DSMG01000065">
    <property type="protein sequence ID" value="HDX31006.1"/>
    <property type="molecule type" value="Genomic_DNA"/>
</dbReference>
<reference evidence="2" key="1">
    <citation type="journal article" date="2020" name="mSystems">
        <title>Genome- and Community-Level Interaction Insights into Carbon Utilization and Element Cycling Functions of Hydrothermarchaeota in Hydrothermal Sediment.</title>
        <authorList>
            <person name="Zhou Z."/>
            <person name="Liu Y."/>
            <person name="Xu W."/>
            <person name="Pan J."/>
            <person name="Luo Z.H."/>
            <person name="Li M."/>
        </authorList>
    </citation>
    <scope>NUCLEOTIDE SEQUENCE [LARGE SCALE GENOMIC DNA]</scope>
    <source>
        <strain evidence="2">SpSt-289</strain>
    </source>
</reference>